<dbReference type="Proteomes" id="UP000479190">
    <property type="component" value="Unassembled WGS sequence"/>
</dbReference>
<evidence type="ECO:0000313" key="2">
    <source>
        <dbReference type="Proteomes" id="UP000479190"/>
    </source>
</evidence>
<proteinExistence type="predicted"/>
<dbReference type="AlphaFoldDB" id="A0A6H5J6U7"/>
<reference evidence="1 2" key="1">
    <citation type="submission" date="2020-02" db="EMBL/GenBank/DDBJ databases">
        <authorList>
            <person name="Ferguson B K."/>
        </authorList>
    </citation>
    <scope>NUCLEOTIDE SEQUENCE [LARGE SCALE GENOMIC DNA]</scope>
</reference>
<sequence length="192" mass="21159">MAERVIMYSRFVQATNLLSSKGWRYTSSCNAFGQSQSTPDECVTSSAKEQSVTATEGDLQMIKINFASPRWIESEKPGSDCQKNCNVIARKVLREDTRSYLAAPGRRHGQRHDGLGAARRVCLRVNKKTSVWTSRCTSPGIAFSTWSTSCCTTRLSVRAVRARAGESRICSSPAAATTWTLSRACCFSLLDN</sequence>
<keyword evidence="2" id="KW-1185">Reference proteome</keyword>
<feature type="non-terminal residue" evidence="1">
    <location>
        <position position="192"/>
    </location>
</feature>
<accession>A0A6H5J6U7</accession>
<organism evidence="1 2">
    <name type="scientific">Trichogramma brassicae</name>
    <dbReference type="NCBI Taxonomy" id="86971"/>
    <lineage>
        <taxon>Eukaryota</taxon>
        <taxon>Metazoa</taxon>
        <taxon>Ecdysozoa</taxon>
        <taxon>Arthropoda</taxon>
        <taxon>Hexapoda</taxon>
        <taxon>Insecta</taxon>
        <taxon>Pterygota</taxon>
        <taxon>Neoptera</taxon>
        <taxon>Endopterygota</taxon>
        <taxon>Hymenoptera</taxon>
        <taxon>Apocrita</taxon>
        <taxon>Proctotrupomorpha</taxon>
        <taxon>Chalcidoidea</taxon>
        <taxon>Trichogrammatidae</taxon>
        <taxon>Trichogramma</taxon>
    </lineage>
</organism>
<protein>
    <submittedName>
        <fullName evidence="1">Uncharacterized protein</fullName>
    </submittedName>
</protein>
<gene>
    <name evidence="1" type="ORF">TBRA_LOCUS16730</name>
</gene>
<dbReference type="EMBL" id="CADCXV010001538">
    <property type="protein sequence ID" value="CAB0045189.1"/>
    <property type="molecule type" value="Genomic_DNA"/>
</dbReference>
<name>A0A6H5J6U7_9HYME</name>
<evidence type="ECO:0000313" key="1">
    <source>
        <dbReference type="EMBL" id="CAB0045189.1"/>
    </source>
</evidence>